<keyword evidence="4 11" id="KW-0645">Protease</keyword>
<dbReference type="Pfam" id="PF00443">
    <property type="entry name" value="UCH"/>
    <property type="match status" value="1"/>
</dbReference>
<feature type="transmembrane region" description="Helical" evidence="9">
    <location>
        <begin position="31"/>
        <end position="50"/>
    </location>
</feature>
<dbReference type="InterPro" id="IPR001394">
    <property type="entry name" value="Peptidase_C19_UCH"/>
</dbReference>
<feature type="compositionally biased region" description="Low complexity" evidence="8">
    <location>
        <begin position="649"/>
        <end position="667"/>
    </location>
</feature>
<evidence type="ECO:0000256" key="1">
    <source>
        <dbReference type="ARBA" id="ARBA00000707"/>
    </source>
</evidence>
<dbReference type="SUPFAM" id="SSF54001">
    <property type="entry name" value="Cysteine proteinases"/>
    <property type="match status" value="1"/>
</dbReference>
<gene>
    <name evidence="11" type="primary">UBP1</name>
    <name evidence="11" type="ORF">H2201_004168</name>
</gene>
<dbReference type="InterPro" id="IPR018200">
    <property type="entry name" value="USP_CS"/>
</dbReference>
<evidence type="ECO:0000259" key="10">
    <source>
        <dbReference type="PROSITE" id="PS50235"/>
    </source>
</evidence>
<evidence type="ECO:0000313" key="12">
    <source>
        <dbReference type="Proteomes" id="UP001172684"/>
    </source>
</evidence>
<feature type="domain" description="USP" evidence="10">
    <location>
        <begin position="141"/>
        <end position="584"/>
    </location>
</feature>
<dbReference type="PANTHER" id="PTHR24006:SF888">
    <property type="entry name" value="UBIQUITIN CARBOXYL-TERMINAL HYDROLASE 30"/>
    <property type="match status" value="1"/>
</dbReference>
<feature type="region of interest" description="Disordered" evidence="8">
    <location>
        <begin position="643"/>
        <end position="752"/>
    </location>
</feature>
<evidence type="ECO:0000256" key="9">
    <source>
        <dbReference type="SAM" id="Phobius"/>
    </source>
</evidence>
<keyword evidence="6 11" id="KW-0378">Hydrolase</keyword>
<sequence>MNGNRYRQASAYDNKYNLPYAFDYKQEQSTVTLGNILAVLVLAVLAIYQLPPLRAFIWNFAVTLMPSRLVFALDRARSSGRGDEDSTGSATGLVNMHSTKSEVLKRVFSLSGPSVLKSVAGDRSLRTISMLIKGTNSETPPGLGNWDNSCYQNSVIQGLASLHSLNNFLAKITSEYDGLLDASVTGALRDTITMLNDPSNHGQRLWTPAKLKSMNSWQQQDAQEYFSKILEEVDKEVLRASRLRGRISGLESLQEIAAAGDPTSIGAENHSQEEAANDQIFQNPLEGLLAQRVGCIRCGYSEGLSMIPFNCLTLPLGRDYTYDIRDCLDEYTKLEPIEGVECAKCTLKKTQEHLGRILQSATTGGSPMPDALLDSIRGRLATVQQALDEEDFEEKTLVKKCQILKKNWVSTTKSRQAVVGRAPRSLVLHINRSVFDEYSGAQRKNYADVRFLQTLDLGPWCLGATKPTKVEVPEEATEQWIIDPKCSMLGGENSLLQLPYELRAVITHYGHHENGHYICYRKHPYKAPSSEISGAQDDEKDTPEERKAVPPERWWCLSDDDVSQVTEEDVLRQGGVFMLFYERMEPPSGPPIPNPTDCASSVSLESTSETVAPVPVSEDVEEPEAIVDTAPLPILTAADPPSTLPIVFSETEPSISPINPSTSPETTLAPPETTSTPLTQSDPIDEPALSEDTPSTAPPSDDEADTDPRPQYHQSEAARKVSNALLMRTASPTSRVRGEESMTSPLRMVAAT</sequence>
<reference evidence="11" key="1">
    <citation type="submission" date="2022-10" db="EMBL/GenBank/DDBJ databases">
        <title>Culturing micro-colonial fungi from biological soil crusts in the Mojave desert and describing Neophaeococcomyces mojavensis, and introducing the new genera and species Taxawa tesnikishii.</title>
        <authorList>
            <person name="Kurbessoian T."/>
            <person name="Stajich J.E."/>
        </authorList>
    </citation>
    <scope>NUCLEOTIDE SEQUENCE</scope>
    <source>
        <strain evidence="11">TK_1</strain>
    </source>
</reference>
<keyword evidence="9" id="KW-0472">Membrane</keyword>
<dbReference type="EMBL" id="JAPDRL010000026">
    <property type="protein sequence ID" value="KAJ9665684.1"/>
    <property type="molecule type" value="Genomic_DNA"/>
</dbReference>
<dbReference type="CDD" id="cd02662">
    <property type="entry name" value="Peptidase_C19F"/>
    <property type="match status" value="1"/>
</dbReference>
<dbReference type="InterPro" id="IPR038765">
    <property type="entry name" value="Papain-like_cys_pep_sf"/>
</dbReference>
<proteinExistence type="inferred from homology"/>
<keyword evidence="12" id="KW-1185">Reference proteome</keyword>
<keyword evidence="9" id="KW-0812">Transmembrane</keyword>
<evidence type="ECO:0000256" key="6">
    <source>
        <dbReference type="ARBA" id="ARBA00022801"/>
    </source>
</evidence>
<evidence type="ECO:0000256" key="5">
    <source>
        <dbReference type="ARBA" id="ARBA00022786"/>
    </source>
</evidence>
<dbReference type="InterPro" id="IPR028889">
    <property type="entry name" value="USP"/>
</dbReference>
<dbReference type="Proteomes" id="UP001172684">
    <property type="component" value="Unassembled WGS sequence"/>
</dbReference>
<evidence type="ECO:0000313" key="11">
    <source>
        <dbReference type="EMBL" id="KAJ9665684.1"/>
    </source>
</evidence>
<dbReference type="GO" id="GO:0006508">
    <property type="term" value="P:proteolysis"/>
    <property type="evidence" value="ECO:0007669"/>
    <property type="project" value="UniProtKB-KW"/>
</dbReference>
<dbReference type="Gene3D" id="3.90.70.10">
    <property type="entry name" value="Cysteine proteinases"/>
    <property type="match status" value="2"/>
</dbReference>
<accession>A0ABQ9NTE6</accession>
<evidence type="ECO:0000256" key="3">
    <source>
        <dbReference type="ARBA" id="ARBA00012759"/>
    </source>
</evidence>
<protein>
    <recommendedName>
        <fullName evidence="3">ubiquitinyl hydrolase 1</fullName>
        <ecNumber evidence="3">3.4.19.12</ecNumber>
    </recommendedName>
</protein>
<keyword evidence="5" id="KW-0833">Ubl conjugation pathway</keyword>
<organism evidence="11 12">
    <name type="scientific">Coniosporium apollinis</name>
    <dbReference type="NCBI Taxonomy" id="61459"/>
    <lineage>
        <taxon>Eukaryota</taxon>
        <taxon>Fungi</taxon>
        <taxon>Dikarya</taxon>
        <taxon>Ascomycota</taxon>
        <taxon>Pezizomycotina</taxon>
        <taxon>Dothideomycetes</taxon>
        <taxon>Dothideomycetes incertae sedis</taxon>
        <taxon>Coniosporium</taxon>
    </lineage>
</organism>
<evidence type="ECO:0000256" key="7">
    <source>
        <dbReference type="ARBA" id="ARBA00022807"/>
    </source>
</evidence>
<feature type="region of interest" description="Disordered" evidence="8">
    <location>
        <begin position="529"/>
        <end position="548"/>
    </location>
</feature>
<dbReference type="PROSITE" id="PS00973">
    <property type="entry name" value="USP_2"/>
    <property type="match status" value="1"/>
</dbReference>
<evidence type="ECO:0000256" key="2">
    <source>
        <dbReference type="ARBA" id="ARBA00009085"/>
    </source>
</evidence>
<feature type="compositionally biased region" description="Polar residues" evidence="8">
    <location>
        <begin position="672"/>
        <end position="682"/>
    </location>
</feature>
<evidence type="ECO:0000256" key="8">
    <source>
        <dbReference type="SAM" id="MobiDB-lite"/>
    </source>
</evidence>
<dbReference type="PANTHER" id="PTHR24006">
    <property type="entry name" value="UBIQUITIN CARBOXYL-TERMINAL HYDROLASE"/>
    <property type="match status" value="1"/>
</dbReference>
<dbReference type="EC" id="3.4.19.12" evidence="3"/>
<keyword evidence="9" id="KW-1133">Transmembrane helix</keyword>
<comment type="catalytic activity">
    <reaction evidence="1">
        <text>Thiol-dependent hydrolysis of ester, thioester, amide, peptide and isopeptide bonds formed by the C-terminal Gly of ubiquitin (a 76-residue protein attached to proteins as an intracellular targeting signal).</text>
        <dbReference type="EC" id="3.4.19.12"/>
    </reaction>
</comment>
<comment type="caution">
    <text evidence="11">The sequence shown here is derived from an EMBL/GenBank/DDBJ whole genome shotgun (WGS) entry which is preliminary data.</text>
</comment>
<name>A0ABQ9NTE6_9PEZI</name>
<evidence type="ECO:0000256" key="4">
    <source>
        <dbReference type="ARBA" id="ARBA00022670"/>
    </source>
</evidence>
<keyword evidence="7" id="KW-0788">Thiol protease</keyword>
<comment type="similarity">
    <text evidence="2">Belongs to the peptidase C19 family.</text>
</comment>
<dbReference type="GO" id="GO:0004843">
    <property type="term" value="F:cysteine-type deubiquitinase activity"/>
    <property type="evidence" value="ECO:0007669"/>
    <property type="project" value="UniProtKB-EC"/>
</dbReference>
<dbReference type="PROSITE" id="PS50235">
    <property type="entry name" value="USP_3"/>
    <property type="match status" value="1"/>
</dbReference>
<dbReference type="InterPro" id="IPR050164">
    <property type="entry name" value="Peptidase_C19"/>
</dbReference>